<accession>A0AAD4N8E2</accession>
<dbReference type="EMBL" id="JAKKPZ010000010">
    <property type="protein sequence ID" value="KAI1716256.1"/>
    <property type="molecule type" value="Genomic_DNA"/>
</dbReference>
<sequence length="106" mass="11306">MPSFPHRLLSLLPSSSIILILLLLPYSVGVRSLETALNGCGQLVNSGGGGAHGQKMMPEAAIAAAGYSEIIVATSCMPYWTCSKPHGGRRAFCSRLLPCPTWLFFL</sequence>
<protein>
    <submittedName>
        <fullName evidence="2">Uncharacterized protein</fullName>
    </submittedName>
</protein>
<evidence type="ECO:0000313" key="2">
    <source>
        <dbReference type="EMBL" id="KAI1716256.1"/>
    </source>
</evidence>
<organism evidence="2 3">
    <name type="scientific">Ditylenchus destructor</name>
    <dbReference type="NCBI Taxonomy" id="166010"/>
    <lineage>
        <taxon>Eukaryota</taxon>
        <taxon>Metazoa</taxon>
        <taxon>Ecdysozoa</taxon>
        <taxon>Nematoda</taxon>
        <taxon>Chromadorea</taxon>
        <taxon>Rhabditida</taxon>
        <taxon>Tylenchina</taxon>
        <taxon>Tylenchomorpha</taxon>
        <taxon>Sphaerularioidea</taxon>
        <taxon>Anguinidae</taxon>
        <taxon>Anguininae</taxon>
        <taxon>Ditylenchus</taxon>
    </lineage>
</organism>
<evidence type="ECO:0000256" key="1">
    <source>
        <dbReference type="SAM" id="SignalP"/>
    </source>
</evidence>
<gene>
    <name evidence="2" type="ORF">DdX_07294</name>
</gene>
<dbReference type="Proteomes" id="UP001201812">
    <property type="component" value="Unassembled WGS sequence"/>
</dbReference>
<dbReference type="AlphaFoldDB" id="A0AAD4N8E2"/>
<keyword evidence="1" id="KW-0732">Signal</keyword>
<comment type="caution">
    <text evidence="2">The sequence shown here is derived from an EMBL/GenBank/DDBJ whole genome shotgun (WGS) entry which is preliminary data.</text>
</comment>
<feature type="signal peptide" evidence="1">
    <location>
        <begin position="1"/>
        <end position="32"/>
    </location>
</feature>
<feature type="chain" id="PRO_5041989401" evidence="1">
    <location>
        <begin position="33"/>
        <end position="106"/>
    </location>
</feature>
<keyword evidence="3" id="KW-1185">Reference proteome</keyword>
<evidence type="ECO:0000313" key="3">
    <source>
        <dbReference type="Proteomes" id="UP001201812"/>
    </source>
</evidence>
<reference evidence="2" key="1">
    <citation type="submission" date="2022-01" db="EMBL/GenBank/DDBJ databases">
        <title>Genome Sequence Resource for Two Populations of Ditylenchus destructor, the Migratory Endoparasitic Phytonematode.</title>
        <authorList>
            <person name="Zhang H."/>
            <person name="Lin R."/>
            <person name="Xie B."/>
        </authorList>
    </citation>
    <scope>NUCLEOTIDE SEQUENCE</scope>
    <source>
        <strain evidence="2">BazhouSP</strain>
    </source>
</reference>
<proteinExistence type="predicted"/>
<name>A0AAD4N8E2_9BILA</name>